<dbReference type="AlphaFoldDB" id="A0AAW9D582"/>
<evidence type="ECO:0000313" key="1">
    <source>
        <dbReference type="EMBL" id="MDW9257148.1"/>
    </source>
</evidence>
<evidence type="ECO:0000313" key="2">
    <source>
        <dbReference type="Proteomes" id="UP001272137"/>
    </source>
</evidence>
<gene>
    <name evidence="1" type="ORF">C7S16_1980</name>
</gene>
<dbReference type="Proteomes" id="UP001272137">
    <property type="component" value="Unassembled WGS sequence"/>
</dbReference>
<proteinExistence type="predicted"/>
<protein>
    <submittedName>
        <fullName evidence="1">Uncharacterized protein</fullName>
    </submittedName>
</protein>
<comment type="caution">
    <text evidence="1">The sequence shown here is derived from an EMBL/GenBank/DDBJ whole genome shotgun (WGS) entry which is preliminary data.</text>
</comment>
<sequence length="37" mass="4100">MVTHTRLGYANACARVTCTSSVSRSSMQIRATHTWNT</sequence>
<name>A0AAW9D582_BURTH</name>
<organism evidence="1 2">
    <name type="scientific">Burkholderia thailandensis</name>
    <dbReference type="NCBI Taxonomy" id="57975"/>
    <lineage>
        <taxon>Bacteria</taxon>
        <taxon>Pseudomonadati</taxon>
        <taxon>Pseudomonadota</taxon>
        <taxon>Betaproteobacteria</taxon>
        <taxon>Burkholderiales</taxon>
        <taxon>Burkholderiaceae</taxon>
        <taxon>Burkholderia</taxon>
        <taxon>pseudomallei group</taxon>
    </lineage>
</organism>
<dbReference type="EMBL" id="QXCT01000002">
    <property type="protein sequence ID" value="MDW9257148.1"/>
    <property type="molecule type" value="Genomic_DNA"/>
</dbReference>
<accession>A0AAW9D582</accession>
<reference evidence="1" key="1">
    <citation type="submission" date="2018-08" db="EMBL/GenBank/DDBJ databases">
        <title>Identification of Burkholderia cepacia strains that express a Burkholderia pseudomallei-like capsular polysaccharide.</title>
        <authorList>
            <person name="Burtnick M.N."/>
            <person name="Vongsouvath M."/>
            <person name="Newton P."/>
            <person name="Wuthiekanun V."/>
            <person name="Limmathurotsakul D."/>
            <person name="Brett P.J."/>
            <person name="Chantratita N."/>
            <person name="Dance D.A."/>
        </authorList>
    </citation>
    <scope>NUCLEOTIDE SEQUENCE</scope>
    <source>
        <strain evidence="1">SBXCC001</strain>
    </source>
</reference>